<feature type="transmembrane region" description="Helical" evidence="5">
    <location>
        <begin position="570"/>
        <end position="589"/>
    </location>
</feature>
<feature type="domain" description="Protein kinase" evidence="6">
    <location>
        <begin position="286"/>
        <end position="553"/>
    </location>
</feature>
<dbReference type="Gene3D" id="1.10.510.10">
    <property type="entry name" value="Transferase(Phosphotransferase) domain 1"/>
    <property type="match status" value="1"/>
</dbReference>
<dbReference type="EMBL" id="RRZA01000040">
    <property type="protein sequence ID" value="MBE0458419.1"/>
    <property type="molecule type" value="Genomic_DNA"/>
</dbReference>
<keyword evidence="5" id="KW-1133">Transmembrane helix</keyword>
<feature type="domain" description="PPM-type phosphatase" evidence="7">
    <location>
        <begin position="28"/>
        <end position="253"/>
    </location>
</feature>
<dbReference type="PANTHER" id="PTHR43289:SF6">
    <property type="entry name" value="SERINE_THREONINE-PROTEIN KINASE NEKL-3"/>
    <property type="match status" value="1"/>
</dbReference>
<dbReference type="GO" id="GO:0016301">
    <property type="term" value="F:kinase activity"/>
    <property type="evidence" value="ECO:0007669"/>
    <property type="project" value="UniProtKB-KW"/>
</dbReference>
<dbReference type="InterPro" id="IPR001932">
    <property type="entry name" value="PPM-type_phosphatase-like_dom"/>
</dbReference>
<evidence type="ECO:0000313" key="9">
    <source>
        <dbReference type="Proteomes" id="UP000707245"/>
    </source>
</evidence>
<evidence type="ECO:0000259" key="7">
    <source>
        <dbReference type="PROSITE" id="PS51746"/>
    </source>
</evidence>
<evidence type="ECO:0000256" key="3">
    <source>
        <dbReference type="ARBA" id="ARBA00022777"/>
    </source>
</evidence>
<name>A0ABR9FNM4_9GAMM</name>
<dbReference type="PROSITE" id="PS51746">
    <property type="entry name" value="PPM_2"/>
    <property type="match status" value="1"/>
</dbReference>
<dbReference type="CDD" id="cd14014">
    <property type="entry name" value="STKc_PknB_like"/>
    <property type="match status" value="1"/>
</dbReference>
<keyword evidence="5" id="KW-0472">Membrane</keyword>
<keyword evidence="2" id="KW-0547">Nucleotide-binding</keyword>
<dbReference type="SMART" id="SM00332">
    <property type="entry name" value="PP2Cc"/>
    <property type="match status" value="1"/>
</dbReference>
<dbReference type="InterPro" id="IPR036457">
    <property type="entry name" value="PPM-type-like_dom_sf"/>
</dbReference>
<keyword evidence="1" id="KW-0808">Transferase</keyword>
<dbReference type="Proteomes" id="UP000707245">
    <property type="component" value="Unassembled WGS sequence"/>
</dbReference>
<dbReference type="CDD" id="cd00143">
    <property type="entry name" value="PP2Cc"/>
    <property type="match status" value="1"/>
</dbReference>
<keyword evidence="3 8" id="KW-0418">Kinase</keyword>
<evidence type="ECO:0000313" key="8">
    <source>
        <dbReference type="EMBL" id="MBE0458419.1"/>
    </source>
</evidence>
<dbReference type="PROSITE" id="PS50011">
    <property type="entry name" value="PROTEIN_KINASE_DOM"/>
    <property type="match status" value="1"/>
</dbReference>
<dbReference type="Gene3D" id="3.30.200.20">
    <property type="entry name" value="Phosphorylase Kinase, domain 1"/>
    <property type="match status" value="1"/>
</dbReference>
<organism evidence="8 9">
    <name type="scientific">Pseudoalteromonas prydzensis</name>
    <dbReference type="NCBI Taxonomy" id="182141"/>
    <lineage>
        <taxon>Bacteria</taxon>
        <taxon>Pseudomonadati</taxon>
        <taxon>Pseudomonadota</taxon>
        <taxon>Gammaproteobacteria</taxon>
        <taxon>Alteromonadales</taxon>
        <taxon>Pseudoalteromonadaceae</taxon>
        <taxon>Pseudoalteromonas</taxon>
    </lineage>
</organism>
<dbReference type="Pfam" id="PF00069">
    <property type="entry name" value="Pkinase"/>
    <property type="match status" value="1"/>
</dbReference>
<dbReference type="InterPro" id="IPR000719">
    <property type="entry name" value="Prot_kinase_dom"/>
</dbReference>
<dbReference type="SUPFAM" id="SSF56112">
    <property type="entry name" value="Protein kinase-like (PK-like)"/>
    <property type="match status" value="1"/>
</dbReference>
<dbReference type="PANTHER" id="PTHR43289">
    <property type="entry name" value="MITOGEN-ACTIVATED PROTEIN KINASE KINASE KINASE 20-RELATED"/>
    <property type="match status" value="1"/>
</dbReference>
<evidence type="ECO:0000259" key="6">
    <source>
        <dbReference type="PROSITE" id="PS50011"/>
    </source>
</evidence>
<evidence type="ECO:0000256" key="5">
    <source>
        <dbReference type="SAM" id="Phobius"/>
    </source>
</evidence>
<keyword evidence="5" id="KW-0812">Transmembrane</keyword>
<comment type="caution">
    <text evidence="8">The sequence shown here is derived from an EMBL/GenBank/DDBJ whole genome shotgun (WGS) entry which is preliminary data.</text>
</comment>
<dbReference type="Pfam" id="PF13672">
    <property type="entry name" value="PP2C_2"/>
    <property type="match status" value="1"/>
</dbReference>
<protein>
    <submittedName>
        <fullName evidence="8">Bifunctional protein-serine/threonine kinase/phosphatase</fullName>
    </submittedName>
</protein>
<gene>
    <name evidence="8" type="ORF">EI167_13365</name>
</gene>
<dbReference type="PROSITE" id="PS00108">
    <property type="entry name" value="PROTEIN_KINASE_ST"/>
    <property type="match status" value="1"/>
</dbReference>
<dbReference type="InterPro" id="IPR011009">
    <property type="entry name" value="Kinase-like_dom_sf"/>
</dbReference>
<dbReference type="RefSeq" id="WP_192542114.1">
    <property type="nucleotide sequence ID" value="NZ_JBQELX010000024.1"/>
</dbReference>
<evidence type="ECO:0000256" key="1">
    <source>
        <dbReference type="ARBA" id="ARBA00022679"/>
    </source>
</evidence>
<keyword evidence="9" id="KW-1185">Reference proteome</keyword>
<sequence>MIAETAKTNSQVNKRIANEHAKNELQVSFGGHSGPGNKADNQDAFAALHTKGHDLDYKGIVACIADGCSSAKFAKEAANLSVSHFINEYLATEPSWSVKKSVSKVLASLNLWLYSQTPTNSQQTHRQAHWMTTFSALILKSTTGYIFHLGDTRVAQLRDGELTQLTRDHKVNQHLTKALGAELHQEVDVYQFEVKQQDIYVLSCDGVHDFVTQTHIIECINSNNDLEAAAKAITQRAIAQGSDDNVSCLLVKVQQIPKKCLDERYRDLTKRKIPAVLQVGQQLDQYKVLRQIYASTRSHIYLVQSNEYAAPVVLKTPSINFAEDLHYLQGFMREGWVGQRINHPNVMKVLSTADDSDFLYHICEYMDGQTLRQWQADTPDPQLSQVRNIALQIVQALRAFQRLDMVHRDLKPDNVMIDAHGKVTLIDYGTVKIAAMHDDINQIVDECPQGTLGYTAPETLVTLNADFKSDLFSLAVIIYELLSGQLPYKSLSSAQQAPSGSTLWHYRSIRDYRSDIPFWFDQTLMKATAVKPEHRYSSFSEFINDLNTPNSQLSITPIDKPGFYQRNPVMVWQVIAICLFLCLLAVLIIK</sequence>
<reference evidence="8 9" key="1">
    <citation type="submission" date="2020-07" db="EMBL/GenBank/DDBJ databases">
        <title>Halophilic bacteria isolated from french cheeses.</title>
        <authorList>
            <person name="Kothe C.I."/>
            <person name="Farah-Kraiem B."/>
            <person name="Renault P."/>
            <person name="Dridi B."/>
        </authorList>
    </citation>
    <scope>NUCLEOTIDE SEQUENCE [LARGE SCALE GENOMIC DNA]</scope>
    <source>
        <strain evidence="8 9">FME14</strain>
    </source>
</reference>
<evidence type="ECO:0000256" key="2">
    <source>
        <dbReference type="ARBA" id="ARBA00022741"/>
    </source>
</evidence>
<dbReference type="SMART" id="SM00331">
    <property type="entry name" value="PP2C_SIG"/>
    <property type="match status" value="1"/>
</dbReference>
<dbReference type="SUPFAM" id="SSF81606">
    <property type="entry name" value="PP2C-like"/>
    <property type="match status" value="1"/>
</dbReference>
<accession>A0ABR9FNM4</accession>
<dbReference type="SMART" id="SM00220">
    <property type="entry name" value="S_TKc"/>
    <property type="match status" value="1"/>
</dbReference>
<dbReference type="Gene3D" id="3.60.40.10">
    <property type="entry name" value="PPM-type phosphatase domain"/>
    <property type="match status" value="1"/>
</dbReference>
<dbReference type="InterPro" id="IPR008271">
    <property type="entry name" value="Ser/Thr_kinase_AS"/>
</dbReference>
<proteinExistence type="predicted"/>
<keyword evidence="4" id="KW-0067">ATP-binding</keyword>
<evidence type="ECO:0000256" key="4">
    <source>
        <dbReference type="ARBA" id="ARBA00022840"/>
    </source>
</evidence>